<evidence type="ECO:0000256" key="1">
    <source>
        <dbReference type="SAM" id="MobiDB-lite"/>
    </source>
</evidence>
<feature type="region of interest" description="Disordered" evidence="1">
    <location>
        <begin position="31"/>
        <end position="107"/>
    </location>
</feature>
<feature type="compositionally biased region" description="Basic and acidic residues" evidence="1">
    <location>
        <begin position="76"/>
        <end position="86"/>
    </location>
</feature>
<dbReference type="AlphaFoldDB" id="A0A8S3Z905"/>
<evidence type="ECO:0000259" key="2">
    <source>
        <dbReference type="Pfam" id="PF05902"/>
    </source>
</evidence>
<evidence type="ECO:0000313" key="4">
    <source>
        <dbReference type="Proteomes" id="UP000678393"/>
    </source>
</evidence>
<sequence length="217" mass="23815">GPVGLALGKVDTTGVVGEEKTVDNKVEFLPISNPVKGSKNSIKPYSDSTLPYFNPLSTSTVGRSKVPPPVPPKKSHGLDDSFRPPRGDNSSFSGTSASSKNVPLVKTETRSVTYERDNSPYDLDDGELVSAHSHSSRMQTVETTTYQTEKDGMVETRVEQKFTVSLEGQDDFDYDSALADAIRSVIEFNPDMSVERIECVQHIEDDRSGRTHMESQI</sequence>
<keyword evidence="4" id="KW-1185">Reference proteome</keyword>
<comment type="caution">
    <text evidence="3">The sequence shown here is derived from an EMBL/GenBank/DDBJ whole genome shotgun (WGS) entry which is preliminary data.</text>
</comment>
<dbReference type="EMBL" id="CAJHNH020002189">
    <property type="protein sequence ID" value="CAG5125863.1"/>
    <property type="molecule type" value="Genomic_DNA"/>
</dbReference>
<name>A0A8S3Z905_9EUPU</name>
<reference evidence="3" key="1">
    <citation type="submission" date="2021-04" db="EMBL/GenBank/DDBJ databases">
        <authorList>
            <consortium name="Molecular Ecology Group"/>
        </authorList>
    </citation>
    <scope>NUCLEOTIDE SEQUENCE</scope>
</reference>
<feature type="compositionally biased region" description="Polar residues" evidence="1">
    <location>
        <begin position="38"/>
        <end position="62"/>
    </location>
</feature>
<feature type="domain" description="Band 4.1 C-terminal" evidence="2">
    <location>
        <begin position="100"/>
        <end position="197"/>
    </location>
</feature>
<feature type="compositionally biased region" description="Polar residues" evidence="1">
    <location>
        <begin position="88"/>
        <end position="101"/>
    </location>
</feature>
<dbReference type="Pfam" id="PF05902">
    <property type="entry name" value="4_1_CTD"/>
    <property type="match status" value="1"/>
</dbReference>
<dbReference type="GO" id="GO:0005198">
    <property type="term" value="F:structural molecule activity"/>
    <property type="evidence" value="ECO:0007669"/>
    <property type="project" value="InterPro"/>
</dbReference>
<dbReference type="Proteomes" id="UP000678393">
    <property type="component" value="Unassembled WGS sequence"/>
</dbReference>
<dbReference type="InterPro" id="IPR008379">
    <property type="entry name" value="Band_4.1_C"/>
</dbReference>
<protein>
    <recommendedName>
        <fullName evidence="2">Band 4.1 C-terminal domain-containing protein</fullName>
    </recommendedName>
</protein>
<evidence type="ECO:0000313" key="3">
    <source>
        <dbReference type="EMBL" id="CAG5125863.1"/>
    </source>
</evidence>
<proteinExistence type="predicted"/>
<accession>A0A8S3Z905</accession>
<feature type="non-terminal residue" evidence="3">
    <location>
        <position position="1"/>
    </location>
</feature>
<dbReference type="GO" id="GO:0003779">
    <property type="term" value="F:actin binding"/>
    <property type="evidence" value="ECO:0007669"/>
    <property type="project" value="InterPro"/>
</dbReference>
<gene>
    <name evidence="3" type="ORF">CUNI_LOCUS11421</name>
</gene>
<dbReference type="OrthoDB" id="6589456at2759"/>
<organism evidence="3 4">
    <name type="scientific">Candidula unifasciata</name>
    <dbReference type="NCBI Taxonomy" id="100452"/>
    <lineage>
        <taxon>Eukaryota</taxon>
        <taxon>Metazoa</taxon>
        <taxon>Spiralia</taxon>
        <taxon>Lophotrochozoa</taxon>
        <taxon>Mollusca</taxon>
        <taxon>Gastropoda</taxon>
        <taxon>Heterobranchia</taxon>
        <taxon>Euthyneura</taxon>
        <taxon>Panpulmonata</taxon>
        <taxon>Eupulmonata</taxon>
        <taxon>Stylommatophora</taxon>
        <taxon>Helicina</taxon>
        <taxon>Helicoidea</taxon>
        <taxon>Geomitridae</taxon>
        <taxon>Candidula</taxon>
    </lineage>
</organism>
<dbReference type="GO" id="GO:0005856">
    <property type="term" value="C:cytoskeleton"/>
    <property type="evidence" value="ECO:0007669"/>
    <property type="project" value="InterPro"/>
</dbReference>